<name>A0A1G6R8V1_9MICO</name>
<dbReference type="EMBL" id="FMYG01000010">
    <property type="protein sequence ID" value="SDD00714.1"/>
    <property type="molecule type" value="Genomic_DNA"/>
</dbReference>
<sequence>MTDDDDDMTVFSDKRQKRVKITAWVVIAALILTGGGATVISLILG</sequence>
<evidence type="ECO:0000256" key="1">
    <source>
        <dbReference type="SAM" id="Phobius"/>
    </source>
</evidence>
<reference evidence="2 3" key="1">
    <citation type="submission" date="2016-09" db="EMBL/GenBank/DDBJ databases">
        <authorList>
            <person name="Capua I."/>
            <person name="De Benedictis P."/>
            <person name="Joannis T."/>
            <person name="Lombin L.H."/>
            <person name="Cattoli G."/>
        </authorList>
    </citation>
    <scope>NUCLEOTIDE SEQUENCE [LARGE SCALE GENOMIC DNA]</scope>
    <source>
        <strain evidence="2 3">NIO-1002</strain>
    </source>
</reference>
<evidence type="ECO:0000313" key="3">
    <source>
        <dbReference type="Proteomes" id="UP000183203"/>
    </source>
</evidence>
<keyword evidence="1" id="KW-1133">Transmembrane helix</keyword>
<dbReference type="Proteomes" id="UP000183203">
    <property type="component" value="Unassembled WGS sequence"/>
</dbReference>
<evidence type="ECO:0000313" key="2">
    <source>
        <dbReference type="EMBL" id="SDD00714.1"/>
    </source>
</evidence>
<accession>A0A1G6R8V1</accession>
<dbReference type="RefSeq" id="WP_167345291.1">
    <property type="nucleotide sequence ID" value="NZ_FMYG01000010.1"/>
</dbReference>
<protein>
    <submittedName>
        <fullName evidence="2">Uncharacterized protein</fullName>
    </submittedName>
</protein>
<organism evidence="2 3">
    <name type="scientific">Microbacterium enclense</name>
    <dbReference type="NCBI Taxonomy" id="993073"/>
    <lineage>
        <taxon>Bacteria</taxon>
        <taxon>Bacillati</taxon>
        <taxon>Actinomycetota</taxon>
        <taxon>Actinomycetes</taxon>
        <taxon>Micrococcales</taxon>
        <taxon>Microbacteriaceae</taxon>
        <taxon>Microbacterium</taxon>
    </lineage>
</organism>
<proteinExistence type="predicted"/>
<feature type="transmembrane region" description="Helical" evidence="1">
    <location>
        <begin position="21"/>
        <end position="44"/>
    </location>
</feature>
<keyword evidence="1" id="KW-0472">Membrane</keyword>
<gene>
    <name evidence="2" type="ORF">SAMN05216418_0077</name>
</gene>
<dbReference type="AlphaFoldDB" id="A0A1G6R8V1"/>
<keyword evidence="1" id="KW-0812">Transmembrane</keyword>